<dbReference type="SUPFAM" id="SSF48726">
    <property type="entry name" value="Immunoglobulin"/>
    <property type="match status" value="2"/>
</dbReference>
<accession>A0A6P3WG78</accession>
<evidence type="ECO:0000256" key="3">
    <source>
        <dbReference type="ARBA" id="ARBA00022692"/>
    </source>
</evidence>
<evidence type="ECO:0000256" key="7">
    <source>
        <dbReference type="ARBA" id="ARBA00023157"/>
    </source>
</evidence>
<dbReference type="GeneID" id="105913264"/>
<reference evidence="15" key="1">
    <citation type="submission" date="2025-08" db="UniProtKB">
        <authorList>
            <consortium name="RefSeq"/>
        </authorList>
    </citation>
    <scope>IDENTIFICATION</scope>
</reference>
<dbReference type="Proteomes" id="UP000515152">
    <property type="component" value="Chromosome 2"/>
</dbReference>
<feature type="domain" description="Ig-like" evidence="13">
    <location>
        <begin position="145"/>
        <end position="207"/>
    </location>
</feature>
<proteinExistence type="predicted"/>
<name>A0A6P3WG78_CLUHA</name>
<dbReference type="PANTHER" id="PTHR25466">
    <property type="entry name" value="T-LYMPHOCYTE ACTIVATION ANTIGEN"/>
    <property type="match status" value="1"/>
</dbReference>
<organism evidence="14 15">
    <name type="scientific">Clupea harengus</name>
    <name type="common">Atlantic herring</name>
    <dbReference type="NCBI Taxonomy" id="7950"/>
    <lineage>
        <taxon>Eukaryota</taxon>
        <taxon>Metazoa</taxon>
        <taxon>Chordata</taxon>
        <taxon>Craniata</taxon>
        <taxon>Vertebrata</taxon>
        <taxon>Euteleostomi</taxon>
        <taxon>Actinopterygii</taxon>
        <taxon>Neopterygii</taxon>
        <taxon>Teleostei</taxon>
        <taxon>Clupei</taxon>
        <taxon>Clupeiformes</taxon>
        <taxon>Clupeoidei</taxon>
        <taxon>Clupeidae</taxon>
        <taxon>Clupea</taxon>
    </lineage>
</organism>
<evidence type="ECO:0000256" key="1">
    <source>
        <dbReference type="ARBA" id="ARBA00004251"/>
    </source>
</evidence>
<dbReference type="Pfam" id="PF07686">
    <property type="entry name" value="V-set"/>
    <property type="match status" value="1"/>
</dbReference>
<keyword evidence="3 11" id="KW-0812">Transmembrane</keyword>
<dbReference type="InterPro" id="IPR036179">
    <property type="entry name" value="Ig-like_dom_sf"/>
</dbReference>
<evidence type="ECO:0000256" key="2">
    <source>
        <dbReference type="ARBA" id="ARBA00022475"/>
    </source>
</evidence>
<evidence type="ECO:0000256" key="9">
    <source>
        <dbReference type="ARBA" id="ARBA00023180"/>
    </source>
</evidence>
<dbReference type="SMART" id="SM00409">
    <property type="entry name" value="IG"/>
    <property type="match status" value="1"/>
</dbReference>
<dbReference type="AlphaFoldDB" id="A0A6P3WG78"/>
<dbReference type="GO" id="GO:0006955">
    <property type="term" value="P:immune response"/>
    <property type="evidence" value="ECO:0007669"/>
    <property type="project" value="TreeGrafter"/>
</dbReference>
<evidence type="ECO:0000256" key="12">
    <source>
        <dbReference type="SAM" id="SignalP"/>
    </source>
</evidence>
<dbReference type="Gene3D" id="2.60.40.10">
    <property type="entry name" value="Immunoglobulins"/>
    <property type="match status" value="2"/>
</dbReference>
<evidence type="ECO:0000256" key="10">
    <source>
        <dbReference type="ARBA" id="ARBA00023319"/>
    </source>
</evidence>
<dbReference type="RefSeq" id="XP_012697760.2">
    <property type="nucleotide sequence ID" value="XM_012842306.3"/>
</dbReference>
<comment type="subcellular location">
    <subcellularLocation>
        <location evidence="1">Cell membrane</location>
        <topology evidence="1">Single-pass type I membrane protein</topology>
    </subcellularLocation>
</comment>
<dbReference type="OrthoDB" id="6157407at2759"/>
<keyword evidence="10" id="KW-0393">Immunoglobulin domain</keyword>
<gene>
    <name evidence="15" type="primary">LOC105913264</name>
</gene>
<dbReference type="Pfam" id="PF08205">
    <property type="entry name" value="C2-set_2"/>
    <property type="match status" value="1"/>
</dbReference>
<dbReference type="GO" id="GO:0031295">
    <property type="term" value="P:T cell costimulation"/>
    <property type="evidence" value="ECO:0007669"/>
    <property type="project" value="TreeGrafter"/>
</dbReference>
<evidence type="ECO:0000259" key="13">
    <source>
        <dbReference type="PROSITE" id="PS50835"/>
    </source>
</evidence>
<protein>
    <submittedName>
        <fullName evidence="15">CD276 antigen-like</fullName>
    </submittedName>
</protein>
<feature type="signal peptide" evidence="12">
    <location>
        <begin position="1"/>
        <end position="24"/>
    </location>
</feature>
<feature type="chain" id="PRO_5027744899" evidence="12">
    <location>
        <begin position="25"/>
        <end position="273"/>
    </location>
</feature>
<evidence type="ECO:0000256" key="6">
    <source>
        <dbReference type="ARBA" id="ARBA00023136"/>
    </source>
</evidence>
<evidence type="ECO:0000256" key="5">
    <source>
        <dbReference type="ARBA" id="ARBA00022989"/>
    </source>
</evidence>
<keyword evidence="9" id="KW-0325">Glycoprotein</keyword>
<dbReference type="InterPro" id="IPR013783">
    <property type="entry name" value="Ig-like_fold"/>
</dbReference>
<keyword evidence="5 11" id="KW-1133">Transmembrane helix</keyword>
<dbReference type="GO" id="GO:0042130">
    <property type="term" value="P:negative regulation of T cell proliferation"/>
    <property type="evidence" value="ECO:0007669"/>
    <property type="project" value="TreeGrafter"/>
</dbReference>
<evidence type="ECO:0000256" key="4">
    <source>
        <dbReference type="ARBA" id="ARBA00022729"/>
    </source>
</evidence>
<evidence type="ECO:0000256" key="8">
    <source>
        <dbReference type="ARBA" id="ARBA00023170"/>
    </source>
</evidence>
<keyword evidence="2" id="KW-1003">Cell membrane</keyword>
<dbReference type="PROSITE" id="PS50835">
    <property type="entry name" value="IG_LIKE"/>
    <property type="match status" value="1"/>
</dbReference>
<dbReference type="InterPro" id="IPR051713">
    <property type="entry name" value="T-cell_Activation_Regulation"/>
</dbReference>
<keyword evidence="8" id="KW-0675">Receptor</keyword>
<keyword evidence="6 11" id="KW-0472">Membrane</keyword>
<sequence length="273" mass="30536">MTRFIVTLLKTVTFLTMYLNECFASQPATITVQAFVGEKVLLPCQCKKGDTLYWQTQKDKKDIVIRSYGKNGSTSHAEYTNRTTISPHKEKGNCSLLLFEVTVADQREYTCHVNTKPLRTWKINLNVVANYSSVNCTFNNMVYHCMASGGYPEGKIYWEQDNQRTVNHTTSSHVDTSSLLYTLRSTLEVFHTTSVACVVEKPGQIITANCIQDSAPQIGNDSKKNSVVVGLCVIITLAVVLSVVVVVLHCRKRENNTSNTGNAEDDEEEAELY</sequence>
<dbReference type="GO" id="GO:0042102">
    <property type="term" value="P:positive regulation of T cell proliferation"/>
    <property type="evidence" value="ECO:0007669"/>
    <property type="project" value="TreeGrafter"/>
</dbReference>
<dbReference type="GO" id="GO:0007166">
    <property type="term" value="P:cell surface receptor signaling pathway"/>
    <property type="evidence" value="ECO:0007669"/>
    <property type="project" value="TreeGrafter"/>
</dbReference>
<evidence type="ECO:0000313" key="15">
    <source>
        <dbReference type="RefSeq" id="XP_012697760.2"/>
    </source>
</evidence>
<dbReference type="PANTHER" id="PTHR25466:SF2">
    <property type="entry name" value="T-LYMPHOCYTE ACTIVATION ANTIGEN CD86"/>
    <property type="match status" value="1"/>
</dbReference>
<dbReference type="GO" id="GO:0071222">
    <property type="term" value="P:cellular response to lipopolysaccharide"/>
    <property type="evidence" value="ECO:0007669"/>
    <property type="project" value="TreeGrafter"/>
</dbReference>
<feature type="transmembrane region" description="Helical" evidence="11">
    <location>
        <begin position="227"/>
        <end position="248"/>
    </location>
</feature>
<dbReference type="InterPro" id="IPR003599">
    <property type="entry name" value="Ig_sub"/>
</dbReference>
<dbReference type="InterPro" id="IPR013106">
    <property type="entry name" value="Ig_V-set"/>
</dbReference>
<dbReference type="KEGG" id="char:105913264"/>
<keyword evidence="14" id="KW-1185">Reference proteome</keyword>
<evidence type="ECO:0000313" key="14">
    <source>
        <dbReference type="Proteomes" id="UP000515152"/>
    </source>
</evidence>
<dbReference type="GO" id="GO:0009897">
    <property type="term" value="C:external side of plasma membrane"/>
    <property type="evidence" value="ECO:0007669"/>
    <property type="project" value="TreeGrafter"/>
</dbReference>
<evidence type="ECO:0000256" key="11">
    <source>
        <dbReference type="SAM" id="Phobius"/>
    </source>
</evidence>
<keyword evidence="4 12" id="KW-0732">Signal</keyword>
<dbReference type="InterPro" id="IPR007110">
    <property type="entry name" value="Ig-like_dom"/>
</dbReference>
<dbReference type="InterPro" id="IPR013162">
    <property type="entry name" value="CD80_C2-set"/>
</dbReference>
<keyword evidence="7" id="KW-1015">Disulfide bond</keyword>